<dbReference type="InterPro" id="IPR036393">
    <property type="entry name" value="AceGlu_kinase-like_sf"/>
</dbReference>
<dbReference type="Proteomes" id="UP000608579">
    <property type="component" value="Unassembled WGS sequence"/>
</dbReference>
<evidence type="ECO:0000313" key="4">
    <source>
        <dbReference type="Proteomes" id="UP000608579"/>
    </source>
</evidence>
<dbReference type="GO" id="GO:0004072">
    <property type="term" value="F:aspartate kinase activity"/>
    <property type="evidence" value="ECO:0007669"/>
    <property type="project" value="TreeGrafter"/>
</dbReference>
<dbReference type="GO" id="GO:0009090">
    <property type="term" value="P:homoserine biosynthetic process"/>
    <property type="evidence" value="ECO:0007669"/>
    <property type="project" value="TreeGrafter"/>
</dbReference>
<dbReference type="Pfam" id="PF00696">
    <property type="entry name" value="AA_kinase"/>
    <property type="match status" value="1"/>
</dbReference>
<proteinExistence type="inferred from homology"/>
<dbReference type="PANTHER" id="PTHR21499:SF59">
    <property type="entry name" value="ASPARTOKINASE"/>
    <property type="match status" value="1"/>
</dbReference>
<sequence length="95" mass="10376">MKFGGTSLGSSESIKRVNEIVKEYLSGDGNEAVVVCSASGDTTDKLLSLVERAKKGRSEEVEELLNGLESHHTSLLDAIGDIRIREEVSEELRQQ</sequence>
<dbReference type="GO" id="GO:0005829">
    <property type="term" value="C:cytosol"/>
    <property type="evidence" value="ECO:0007669"/>
    <property type="project" value="TreeGrafter"/>
</dbReference>
<comment type="similarity">
    <text evidence="1">Belongs to the aspartokinase family.</text>
</comment>
<gene>
    <name evidence="3" type="ORF">EYH45_05240</name>
</gene>
<dbReference type="EMBL" id="DQVM01000102">
    <property type="protein sequence ID" value="HIQ29951.1"/>
    <property type="molecule type" value="Genomic_DNA"/>
</dbReference>
<comment type="caution">
    <text evidence="3">The sequence shown here is derived from an EMBL/GenBank/DDBJ whole genome shotgun (WGS) entry which is preliminary data.</text>
</comment>
<keyword evidence="3" id="KW-0418">Kinase</keyword>
<evidence type="ECO:0000256" key="1">
    <source>
        <dbReference type="ARBA" id="ARBA00010122"/>
    </source>
</evidence>
<dbReference type="SUPFAM" id="SSF53633">
    <property type="entry name" value="Carbamate kinase-like"/>
    <property type="match status" value="1"/>
</dbReference>
<organism evidence="3 4">
    <name type="scientific">Caldiarchaeum subterraneum</name>
    <dbReference type="NCBI Taxonomy" id="311458"/>
    <lineage>
        <taxon>Archaea</taxon>
        <taxon>Nitrososphaerota</taxon>
        <taxon>Candidatus Caldarchaeales</taxon>
        <taxon>Candidatus Caldarchaeaceae</taxon>
        <taxon>Candidatus Caldarchaeum</taxon>
    </lineage>
</organism>
<evidence type="ECO:0000313" key="3">
    <source>
        <dbReference type="EMBL" id="HIQ29951.1"/>
    </source>
</evidence>
<dbReference type="AlphaFoldDB" id="A0A832ZW62"/>
<keyword evidence="3" id="KW-0808">Transferase</keyword>
<dbReference type="Gene3D" id="3.40.1160.10">
    <property type="entry name" value="Acetylglutamate kinase-like"/>
    <property type="match status" value="1"/>
</dbReference>
<protein>
    <submittedName>
        <fullName evidence="3">Aspartate kinase</fullName>
    </submittedName>
</protein>
<feature type="domain" description="Aspartate/glutamate/uridylate kinase" evidence="2">
    <location>
        <begin position="1"/>
        <end position="62"/>
    </location>
</feature>
<dbReference type="GO" id="GO:0009089">
    <property type="term" value="P:lysine biosynthetic process via diaminopimelate"/>
    <property type="evidence" value="ECO:0007669"/>
    <property type="project" value="TreeGrafter"/>
</dbReference>
<dbReference type="InterPro" id="IPR001048">
    <property type="entry name" value="Asp/Glu/Uridylate_kinase"/>
</dbReference>
<feature type="non-terminal residue" evidence="3">
    <location>
        <position position="95"/>
    </location>
</feature>
<accession>A0A832ZW62</accession>
<name>A0A832ZW62_CALS0</name>
<reference evidence="3" key="1">
    <citation type="journal article" date="2020" name="ISME J.">
        <title>Gammaproteobacteria mediating utilization of methyl-, sulfur- and petroleum organic compounds in deep ocean hydrothermal plumes.</title>
        <authorList>
            <person name="Zhou Z."/>
            <person name="Liu Y."/>
            <person name="Pan J."/>
            <person name="Cron B.R."/>
            <person name="Toner B.M."/>
            <person name="Anantharaman K."/>
            <person name="Breier J.A."/>
            <person name="Dick G.J."/>
            <person name="Li M."/>
        </authorList>
    </citation>
    <scope>NUCLEOTIDE SEQUENCE</scope>
    <source>
        <strain evidence="3">SZUA-1515</strain>
    </source>
</reference>
<evidence type="ECO:0000259" key="2">
    <source>
        <dbReference type="Pfam" id="PF00696"/>
    </source>
</evidence>
<dbReference type="PANTHER" id="PTHR21499">
    <property type="entry name" value="ASPARTATE KINASE"/>
    <property type="match status" value="1"/>
</dbReference>